<dbReference type="PROSITE" id="PS50089">
    <property type="entry name" value="ZF_RING_2"/>
    <property type="match status" value="1"/>
</dbReference>
<feature type="compositionally biased region" description="Low complexity" evidence="11">
    <location>
        <begin position="389"/>
        <end position="408"/>
    </location>
</feature>
<dbReference type="InterPro" id="IPR003892">
    <property type="entry name" value="CUE"/>
</dbReference>
<keyword evidence="3 12" id="KW-0812">Transmembrane</keyword>
<dbReference type="InterPro" id="IPR018957">
    <property type="entry name" value="Znf_C3HC4_RING-type"/>
</dbReference>
<comment type="subcellular location">
    <subcellularLocation>
        <location evidence="1">Membrane</location>
        <topology evidence="1">Multi-pass membrane protein</topology>
    </subcellularLocation>
</comment>
<evidence type="ECO:0000313" key="15">
    <source>
        <dbReference type="EMBL" id="GBG70003.1"/>
    </source>
</evidence>
<dbReference type="GO" id="GO:0000151">
    <property type="term" value="C:ubiquitin ligase complex"/>
    <property type="evidence" value="ECO:0007669"/>
    <property type="project" value="TreeGrafter"/>
</dbReference>
<feature type="region of interest" description="Disordered" evidence="11">
    <location>
        <begin position="346"/>
        <end position="454"/>
    </location>
</feature>
<dbReference type="SMART" id="SM00744">
    <property type="entry name" value="RINGv"/>
    <property type="match status" value="1"/>
</dbReference>
<dbReference type="GO" id="GO:0005829">
    <property type="term" value="C:cytosol"/>
    <property type="evidence" value="ECO:0007669"/>
    <property type="project" value="TreeGrafter"/>
</dbReference>
<dbReference type="SMART" id="SM00184">
    <property type="entry name" value="RING"/>
    <property type="match status" value="1"/>
</dbReference>
<dbReference type="PROSITE" id="PS51140">
    <property type="entry name" value="CUE"/>
    <property type="match status" value="1"/>
</dbReference>
<dbReference type="GO" id="GO:0006511">
    <property type="term" value="P:ubiquitin-dependent protein catabolic process"/>
    <property type="evidence" value="ECO:0007669"/>
    <property type="project" value="TreeGrafter"/>
</dbReference>
<dbReference type="PANTHER" id="PTHR15067">
    <property type="entry name" value="E3 UBIQUITIN-PROTEIN LIGASE RNF8"/>
    <property type="match status" value="1"/>
</dbReference>
<dbReference type="GO" id="GO:0016020">
    <property type="term" value="C:membrane"/>
    <property type="evidence" value="ECO:0007669"/>
    <property type="project" value="UniProtKB-SubCell"/>
</dbReference>
<evidence type="ECO:0000256" key="2">
    <source>
        <dbReference type="ARBA" id="ARBA00022679"/>
    </source>
</evidence>
<evidence type="ECO:0000256" key="12">
    <source>
        <dbReference type="SAM" id="Phobius"/>
    </source>
</evidence>
<evidence type="ECO:0000256" key="3">
    <source>
        <dbReference type="ARBA" id="ARBA00022692"/>
    </source>
</evidence>
<accession>A0A388KJ56</accession>
<evidence type="ECO:0000256" key="10">
    <source>
        <dbReference type="PROSITE-ProRule" id="PRU00175"/>
    </source>
</evidence>
<keyword evidence="8 12" id="KW-1133">Transmembrane helix</keyword>
<proteinExistence type="predicted"/>
<comment type="caution">
    <text evidence="15">The sequence shown here is derived from an EMBL/GenBank/DDBJ whole genome shotgun (WGS) entry which is preliminary data.</text>
</comment>
<protein>
    <recommendedName>
        <fullName evidence="17">RING-type domain-containing protein</fullName>
    </recommendedName>
</protein>
<evidence type="ECO:0000256" key="11">
    <source>
        <dbReference type="SAM" id="MobiDB-lite"/>
    </source>
</evidence>
<sequence length="580" mass="63437">MDYRPAVLLYTALSLGGLVWRVRVAVQGAAGVLGKAPLSLEPGDGADVLNVLLQSRLTIALIVNLAANAFLLIALFTKVVFFGNLTAQELHKLAERLVQYVLFKLLFLSLVEISDVDGPLWLLCFTLVGYLKAYHHYVGRGMKQWRKQTRIFSAITIALETCQTLVHYAVHLGEAWHQLQDGSNNDSAESQTGAGPSTWEWRGSFLYHTNLILEVSNLLLMLCHFVHVWYLHGINPQLLDALLFLNIRTLLLKLRRRLQGYLHYRAATRSLHQTFPDATPEQLHEFDDCCAICKDPMSVAKKLPCSHLFHLSCLRSWLDHGAADNYSCPTCRTPFVCLGRGNRSRAAPILEPPDPDRLQRDRVDDTGQAQEHRAAGGQAQAGHSRDEANPGANAGASAESGEGAADETAVVRGGAFLPGRDESGLVQRRPQQGGPGEEGETTLPLESNRNTGAQNGAEEVSAALISQRRQSGGWFSQMTSPSGVFEARNWWPLGRGSLGAAGSDGHLEVGTPRRHTDGSVAVESGSSMLPLFGESNNELLRMAETVQEVLPHLPPAVIMQDLRRTGSAHVTLNRLLEVGL</sequence>
<evidence type="ECO:0000256" key="7">
    <source>
        <dbReference type="ARBA" id="ARBA00022833"/>
    </source>
</evidence>
<feature type="domain" description="CUE" evidence="14">
    <location>
        <begin position="538"/>
        <end position="580"/>
    </location>
</feature>
<dbReference type="InterPro" id="IPR013083">
    <property type="entry name" value="Znf_RING/FYVE/PHD"/>
</dbReference>
<feature type="transmembrane region" description="Helical" evidence="12">
    <location>
        <begin position="58"/>
        <end position="85"/>
    </location>
</feature>
<dbReference type="GO" id="GO:0016567">
    <property type="term" value="P:protein ubiquitination"/>
    <property type="evidence" value="ECO:0007669"/>
    <property type="project" value="TreeGrafter"/>
</dbReference>
<dbReference type="OMA" id="GLTEMYT"/>
<dbReference type="GO" id="GO:0008270">
    <property type="term" value="F:zinc ion binding"/>
    <property type="evidence" value="ECO:0007669"/>
    <property type="project" value="UniProtKB-KW"/>
</dbReference>
<name>A0A388KJ56_CHABU</name>
<evidence type="ECO:0000256" key="9">
    <source>
        <dbReference type="ARBA" id="ARBA00023136"/>
    </source>
</evidence>
<keyword evidence="9 12" id="KW-0472">Membrane</keyword>
<feature type="domain" description="RING-type" evidence="13">
    <location>
        <begin position="290"/>
        <end position="332"/>
    </location>
</feature>
<keyword evidence="4" id="KW-0479">Metal-binding</keyword>
<dbReference type="GO" id="GO:0043130">
    <property type="term" value="F:ubiquitin binding"/>
    <property type="evidence" value="ECO:0007669"/>
    <property type="project" value="InterPro"/>
</dbReference>
<organism evidence="15 16">
    <name type="scientific">Chara braunii</name>
    <name type="common">Braun's stonewort</name>
    <dbReference type="NCBI Taxonomy" id="69332"/>
    <lineage>
        <taxon>Eukaryota</taxon>
        <taxon>Viridiplantae</taxon>
        <taxon>Streptophyta</taxon>
        <taxon>Charophyceae</taxon>
        <taxon>Charales</taxon>
        <taxon>Characeae</taxon>
        <taxon>Chara</taxon>
    </lineage>
</organism>
<dbReference type="Proteomes" id="UP000265515">
    <property type="component" value="Unassembled WGS sequence"/>
</dbReference>
<dbReference type="Pfam" id="PF00097">
    <property type="entry name" value="zf-C3HC4"/>
    <property type="match status" value="1"/>
</dbReference>
<evidence type="ECO:0000256" key="4">
    <source>
        <dbReference type="ARBA" id="ARBA00022723"/>
    </source>
</evidence>
<dbReference type="CDD" id="cd16455">
    <property type="entry name" value="RING-H2_AMFR"/>
    <property type="match status" value="1"/>
</dbReference>
<keyword evidence="16" id="KW-1185">Reference proteome</keyword>
<keyword evidence="2" id="KW-0808">Transferase</keyword>
<dbReference type="InterPro" id="IPR001841">
    <property type="entry name" value="Znf_RING"/>
</dbReference>
<evidence type="ECO:0000256" key="6">
    <source>
        <dbReference type="ARBA" id="ARBA00022786"/>
    </source>
</evidence>
<dbReference type="Gene3D" id="1.10.8.10">
    <property type="entry name" value="DNA helicase RuvA subunit, C-terminal domain"/>
    <property type="match status" value="1"/>
</dbReference>
<dbReference type="Gramene" id="GBG70003">
    <property type="protein sequence ID" value="GBG70003"/>
    <property type="gene ID" value="CBR_g4830"/>
</dbReference>
<feature type="compositionally biased region" description="Basic and acidic residues" evidence="11">
    <location>
        <begin position="354"/>
        <end position="374"/>
    </location>
</feature>
<dbReference type="SUPFAM" id="SSF57850">
    <property type="entry name" value="RING/U-box"/>
    <property type="match status" value="1"/>
</dbReference>
<evidence type="ECO:0000313" key="16">
    <source>
        <dbReference type="Proteomes" id="UP000265515"/>
    </source>
</evidence>
<dbReference type="InterPro" id="IPR011016">
    <property type="entry name" value="Znf_RING-CH"/>
</dbReference>
<reference evidence="15 16" key="1">
    <citation type="journal article" date="2018" name="Cell">
        <title>The Chara Genome: Secondary Complexity and Implications for Plant Terrestrialization.</title>
        <authorList>
            <person name="Nishiyama T."/>
            <person name="Sakayama H."/>
            <person name="Vries J.D."/>
            <person name="Buschmann H."/>
            <person name="Saint-Marcoux D."/>
            <person name="Ullrich K.K."/>
            <person name="Haas F.B."/>
            <person name="Vanderstraeten L."/>
            <person name="Becker D."/>
            <person name="Lang D."/>
            <person name="Vosolsobe S."/>
            <person name="Rombauts S."/>
            <person name="Wilhelmsson P.K.I."/>
            <person name="Janitza P."/>
            <person name="Kern R."/>
            <person name="Heyl A."/>
            <person name="Rumpler F."/>
            <person name="Villalobos L.I.A.C."/>
            <person name="Clay J.M."/>
            <person name="Skokan R."/>
            <person name="Toyoda A."/>
            <person name="Suzuki Y."/>
            <person name="Kagoshima H."/>
            <person name="Schijlen E."/>
            <person name="Tajeshwar N."/>
            <person name="Catarino B."/>
            <person name="Hetherington A.J."/>
            <person name="Saltykova A."/>
            <person name="Bonnot C."/>
            <person name="Breuninger H."/>
            <person name="Symeonidi A."/>
            <person name="Radhakrishnan G.V."/>
            <person name="Van Nieuwerburgh F."/>
            <person name="Deforce D."/>
            <person name="Chang C."/>
            <person name="Karol K.G."/>
            <person name="Hedrich R."/>
            <person name="Ulvskov P."/>
            <person name="Glockner G."/>
            <person name="Delwiche C.F."/>
            <person name="Petrasek J."/>
            <person name="Van de Peer Y."/>
            <person name="Friml J."/>
            <person name="Beilby M."/>
            <person name="Dolan L."/>
            <person name="Kohara Y."/>
            <person name="Sugano S."/>
            <person name="Fujiyama A."/>
            <person name="Delaux P.-M."/>
            <person name="Quint M."/>
            <person name="TheiBen G."/>
            <person name="Hagemann M."/>
            <person name="Harholt J."/>
            <person name="Dunand C."/>
            <person name="Zachgo S."/>
            <person name="Langdale J."/>
            <person name="Maumus F."/>
            <person name="Straeten D.V.D."/>
            <person name="Gould S.B."/>
            <person name="Rensing S.A."/>
        </authorList>
    </citation>
    <scope>NUCLEOTIDE SEQUENCE [LARGE SCALE GENOMIC DNA]</scope>
    <source>
        <strain evidence="15 16">S276</strain>
    </source>
</reference>
<dbReference type="PANTHER" id="PTHR15067:SF4">
    <property type="entry name" value="E3 UBIQUITIN-PROTEIN LIGASE RNF8"/>
    <property type="match status" value="1"/>
</dbReference>
<dbReference type="FunFam" id="3.30.40.10:FF:000259">
    <property type="entry name" value="E3 ubiquitin protein ligase RIN2"/>
    <property type="match status" value="1"/>
</dbReference>
<dbReference type="STRING" id="69332.A0A388KJ56"/>
<keyword evidence="5 10" id="KW-0863">Zinc-finger</keyword>
<evidence type="ECO:0000256" key="8">
    <source>
        <dbReference type="ARBA" id="ARBA00022989"/>
    </source>
</evidence>
<evidence type="ECO:0000256" key="5">
    <source>
        <dbReference type="ARBA" id="ARBA00022771"/>
    </source>
</evidence>
<evidence type="ECO:0008006" key="17">
    <source>
        <dbReference type="Google" id="ProtNLM"/>
    </source>
</evidence>
<dbReference type="Gene3D" id="3.30.40.10">
    <property type="entry name" value="Zinc/RING finger domain, C3HC4 (zinc finger)"/>
    <property type="match status" value="1"/>
</dbReference>
<dbReference type="OrthoDB" id="7759664at2759"/>
<dbReference type="SMART" id="SM00546">
    <property type="entry name" value="CUE"/>
    <property type="match status" value="1"/>
</dbReference>
<dbReference type="AlphaFoldDB" id="A0A388KJ56"/>
<evidence type="ECO:0000259" key="14">
    <source>
        <dbReference type="PROSITE" id="PS51140"/>
    </source>
</evidence>
<keyword evidence="7" id="KW-0862">Zinc</keyword>
<keyword evidence="6" id="KW-0833">Ubl conjugation pathway</keyword>
<dbReference type="GO" id="GO:0061630">
    <property type="term" value="F:ubiquitin protein ligase activity"/>
    <property type="evidence" value="ECO:0007669"/>
    <property type="project" value="TreeGrafter"/>
</dbReference>
<dbReference type="EMBL" id="BFEA01000123">
    <property type="protein sequence ID" value="GBG70003.1"/>
    <property type="molecule type" value="Genomic_DNA"/>
</dbReference>
<dbReference type="Pfam" id="PF02845">
    <property type="entry name" value="CUE"/>
    <property type="match status" value="1"/>
</dbReference>
<gene>
    <name evidence="15" type="ORF">CBR_g4830</name>
</gene>
<evidence type="ECO:0000256" key="1">
    <source>
        <dbReference type="ARBA" id="ARBA00004141"/>
    </source>
</evidence>
<evidence type="ECO:0000259" key="13">
    <source>
        <dbReference type="PROSITE" id="PS50089"/>
    </source>
</evidence>